<dbReference type="InterPro" id="IPR012132">
    <property type="entry name" value="GMC_OxRdtase"/>
</dbReference>
<dbReference type="AlphaFoldDB" id="A0AAD7ESG5"/>
<dbReference type="GO" id="GO:0050660">
    <property type="term" value="F:flavin adenine dinucleotide binding"/>
    <property type="evidence" value="ECO:0007669"/>
    <property type="project" value="InterPro"/>
</dbReference>
<keyword evidence="4" id="KW-0274">FAD</keyword>
<dbReference type="PANTHER" id="PTHR11552">
    <property type="entry name" value="GLUCOSE-METHANOL-CHOLINE GMC OXIDOREDUCTASE"/>
    <property type="match status" value="1"/>
</dbReference>
<accession>A0AAD7ESG5</accession>
<evidence type="ECO:0000259" key="5">
    <source>
        <dbReference type="Pfam" id="PF00732"/>
    </source>
</evidence>
<feature type="non-terminal residue" evidence="6">
    <location>
        <position position="192"/>
    </location>
</feature>
<comment type="cofactor">
    <cofactor evidence="1">
        <name>FAD</name>
        <dbReference type="ChEBI" id="CHEBI:57692"/>
    </cofactor>
</comment>
<evidence type="ECO:0000256" key="3">
    <source>
        <dbReference type="ARBA" id="ARBA00022630"/>
    </source>
</evidence>
<dbReference type="SUPFAM" id="SSF51905">
    <property type="entry name" value="FAD/NAD(P)-binding domain"/>
    <property type="match status" value="1"/>
</dbReference>
<protein>
    <recommendedName>
        <fullName evidence="5">Glucose-methanol-choline oxidoreductase N-terminal domain-containing protein</fullName>
    </recommendedName>
</protein>
<evidence type="ECO:0000313" key="6">
    <source>
        <dbReference type="EMBL" id="KAJ7348536.1"/>
    </source>
</evidence>
<feature type="domain" description="Glucose-methanol-choline oxidoreductase N-terminal" evidence="5">
    <location>
        <begin position="13"/>
        <end position="130"/>
    </location>
</feature>
<dbReference type="InterPro" id="IPR036188">
    <property type="entry name" value="FAD/NAD-bd_sf"/>
</dbReference>
<gene>
    <name evidence="6" type="ORF">DFH08DRAFT_698229</name>
</gene>
<sequence length="192" mass="20912">LAEVSWTGDTTFRRSSIRDRLGQVAANSDKLTIMTNTLATKVLLCKSAKDVVAYGVSVAPGAKLPIAQGFRGKQKLNETRIIARREVIVSAGVFPSPCYNLSGIGDSAQLYKFGIPSIVHRPGVGSNLQDNDEVPAFWELKQNFTDPVPFGEAFSTSAHSTSLEPDIDTYFVSDQWPGFVHGTSYCGSWYIC</sequence>
<reference evidence="6" key="1">
    <citation type="submission" date="2023-03" db="EMBL/GenBank/DDBJ databases">
        <title>Massive genome expansion in bonnet fungi (Mycena s.s.) driven by repeated elements and novel gene families across ecological guilds.</title>
        <authorList>
            <consortium name="Lawrence Berkeley National Laboratory"/>
            <person name="Harder C.B."/>
            <person name="Miyauchi S."/>
            <person name="Viragh M."/>
            <person name="Kuo A."/>
            <person name="Thoen E."/>
            <person name="Andreopoulos B."/>
            <person name="Lu D."/>
            <person name="Skrede I."/>
            <person name="Drula E."/>
            <person name="Henrissat B."/>
            <person name="Morin E."/>
            <person name="Kohler A."/>
            <person name="Barry K."/>
            <person name="LaButti K."/>
            <person name="Morin E."/>
            <person name="Salamov A."/>
            <person name="Lipzen A."/>
            <person name="Mereny Z."/>
            <person name="Hegedus B."/>
            <person name="Baldrian P."/>
            <person name="Stursova M."/>
            <person name="Weitz H."/>
            <person name="Taylor A."/>
            <person name="Grigoriev I.V."/>
            <person name="Nagy L.G."/>
            <person name="Martin F."/>
            <person name="Kauserud H."/>
        </authorList>
    </citation>
    <scope>NUCLEOTIDE SEQUENCE</scope>
    <source>
        <strain evidence="6">CBHHK002</strain>
    </source>
</reference>
<dbReference type="GO" id="GO:0016614">
    <property type="term" value="F:oxidoreductase activity, acting on CH-OH group of donors"/>
    <property type="evidence" value="ECO:0007669"/>
    <property type="project" value="InterPro"/>
</dbReference>
<name>A0AAD7ESG5_9AGAR</name>
<proteinExistence type="inferred from homology"/>
<keyword evidence="3" id="KW-0285">Flavoprotein</keyword>
<dbReference type="EMBL" id="JARIHO010000017">
    <property type="protein sequence ID" value="KAJ7348536.1"/>
    <property type="molecule type" value="Genomic_DNA"/>
</dbReference>
<evidence type="ECO:0000256" key="4">
    <source>
        <dbReference type="ARBA" id="ARBA00022827"/>
    </source>
</evidence>
<dbReference type="PANTHER" id="PTHR11552:SF147">
    <property type="entry name" value="CHOLINE DEHYDROGENASE, MITOCHONDRIAL"/>
    <property type="match status" value="1"/>
</dbReference>
<organism evidence="6 7">
    <name type="scientific">Mycena albidolilacea</name>
    <dbReference type="NCBI Taxonomy" id="1033008"/>
    <lineage>
        <taxon>Eukaryota</taxon>
        <taxon>Fungi</taxon>
        <taxon>Dikarya</taxon>
        <taxon>Basidiomycota</taxon>
        <taxon>Agaricomycotina</taxon>
        <taxon>Agaricomycetes</taxon>
        <taxon>Agaricomycetidae</taxon>
        <taxon>Agaricales</taxon>
        <taxon>Marasmiineae</taxon>
        <taxon>Mycenaceae</taxon>
        <taxon>Mycena</taxon>
    </lineage>
</organism>
<comment type="similarity">
    <text evidence="2">Belongs to the GMC oxidoreductase family.</text>
</comment>
<dbReference type="Gene3D" id="3.50.50.60">
    <property type="entry name" value="FAD/NAD(P)-binding domain"/>
    <property type="match status" value="1"/>
</dbReference>
<dbReference type="Pfam" id="PF00732">
    <property type="entry name" value="GMC_oxred_N"/>
    <property type="match status" value="1"/>
</dbReference>
<dbReference type="InterPro" id="IPR000172">
    <property type="entry name" value="GMC_OxRdtase_N"/>
</dbReference>
<evidence type="ECO:0000256" key="1">
    <source>
        <dbReference type="ARBA" id="ARBA00001974"/>
    </source>
</evidence>
<evidence type="ECO:0000313" key="7">
    <source>
        <dbReference type="Proteomes" id="UP001218218"/>
    </source>
</evidence>
<comment type="caution">
    <text evidence="6">The sequence shown here is derived from an EMBL/GenBank/DDBJ whole genome shotgun (WGS) entry which is preliminary data.</text>
</comment>
<keyword evidence="7" id="KW-1185">Reference proteome</keyword>
<dbReference type="Proteomes" id="UP001218218">
    <property type="component" value="Unassembled WGS sequence"/>
</dbReference>
<evidence type="ECO:0000256" key="2">
    <source>
        <dbReference type="ARBA" id="ARBA00010790"/>
    </source>
</evidence>